<evidence type="ECO:0000259" key="5">
    <source>
        <dbReference type="PROSITE" id="PS50011"/>
    </source>
</evidence>
<evidence type="ECO:0000256" key="4">
    <source>
        <dbReference type="PROSITE-ProRule" id="PRU10141"/>
    </source>
</evidence>
<dbReference type="InterPro" id="IPR017441">
    <property type="entry name" value="Protein_kinase_ATP_BS"/>
</dbReference>
<dbReference type="GO" id="GO:0004672">
    <property type="term" value="F:protein kinase activity"/>
    <property type="evidence" value="ECO:0007669"/>
    <property type="project" value="InterPro"/>
</dbReference>
<accession>A0A5J4T813</accession>
<evidence type="ECO:0000313" key="6">
    <source>
        <dbReference type="EMBL" id="KAA6353515.1"/>
    </source>
</evidence>
<dbReference type="AlphaFoldDB" id="A0A5J4T813"/>
<dbReference type="Gene3D" id="1.10.510.10">
    <property type="entry name" value="Transferase(Phosphotransferase) domain 1"/>
    <property type="match status" value="1"/>
</dbReference>
<evidence type="ECO:0000313" key="7">
    <source>
        <dbReference type="Proteomes" id="UP000324800"/>
    </source>
</evidence>
<dbReference type="InterPro" id="IPR000719">
    <property type="entry name" value="Prot_kinase_dom"/>
</dbReference>
<dbReference type="PANTHER" id="PTHR45832:SF22">
    <property type="entry name" value="SERINE_THREONINE-PROTEIN KINASE SAMKA-RELATED"/>
    <property type="match status" value="1"/>
</dbReference>
<evidence type="ECO:0000256" key="1">
    <source>
        <dbReference type="ARBA" id="ARBA00008874"/>
    </source>
</evidence>
<comment type="similarity">
    <text evidence="1">Belongs to the protein kinase superfamily. STE Ser/Thr protein kinase family. STE20 subfamily.</text>
</comment>
<dbReference type="Pfam" id="PF00069">
    <property type="entry name" value="Pkinase"/>
    <property type="match status" value="1"/>
</dbReference>
<dbReference type="SUPFAM" id="SSF56112">
    <property type="entry name" value="Protein kinase-like (PK-like)"/>
    <property type="match status" value="1"/>
</dbReference>
<feature type="non-terminal residue" evidence="6">
    <location>
        <position position="249"/>
    </location>
</feature>
<dbReference type="InterPro" id="IPR051931">
    <property type="entry name" value="PAK3-like"/>
</dbReference>
<feature type="binding site" evidence="4">
    <location>
        <position position="169"/>
    </location>
    <ligand>
        <name>ATP</name>
        <dbReference type="ChEBI" id="CHEBI:30616"/>
    </ligand>
</feature>
<proteinExistence type="inferred from homology"/>
<evidence type="ECO:0000256" key="3">
    <source>
        <dbReference type="ARBA" id="ARBA00022840"/>
    </source>
</evidence>
<dbReference type="InterPro" id="IPR011009">
    <property type="entry name" value="Kinase-like_dom_sf"/>
</dbReference>
<feature type="domain" description="Protein kinase" evidence="5">
    <location>
        <begin position="140"/>
        <end position="249"/>
    </location>
</feature>
<dbReference type="EMBL" id="SNRW01037969">
    <property type="protein sequence ID" value="KAA6353515.1"/>
    <property type="molecule type" value="Genomic_DNA"/>
</dbReference>
<comment type="caution">
    <text evidence="6">The sequence shown here is derived from an EMBL/GenBank/DDBJ whole genome shotgun (WGS) entry which is preliminary data.</text>
</comment>
<dbReference type="PROSITE" id="PS00107">
    <property type="entry name" value="PROTEIN_KINASE_ATP"/>
    <property type="match status" value="1"/>
</dbReference>
<keyword evidence="2 4" id="KW-0547">Nucleotide-binding</keyword>
<gene>
    <name evidence="6" type="ORF">EZS28_050958</name>
</gene>
<keyword evidence="3 4" id="KW-0067">ATP-binding</keyword>
<organism evidence="6 7">
    <name type="scientific">Streblomastix strix</name>
    <dbReference type="NCBI Taxonomy" id="222440"/>
    <lineage>
        <taxon>Eukaryota</taxon>
        <taxon>Metamonada</taxon>
        <taxon>Preaxostyla</taxon>
        <taxon>Oxymonadida</taxon>
        <taxon>Streblomastigidae</taxon>
        <taxon>Streblomastix</taxon>
    </lineage>
</organism>
<sequence length="249" mass="28684">MNLQQQPLILPVPSSFQVNINFGNLNVVEVKGYANYLLEKQNRAESFTEQDINWIFQFCPDKIAEYNQSNQIDKFKLIYAILIAIIQQAEASSSPQVTAHSQSKDTIFRQISGQVEIIQQSSSSYQLDPPFNTSWKISDFKKIKKIGKGRFGTVYSMQEIRTQNIVAIKECDYDTDEEKEMVNKEVSVMRDIYQIISQSAKQSSFLHIVQPLGFFLNEDKAYLVMEYCAGGDLRKYINDLRKMEADIKD</sequence>
<dbReference type="PANTHER" id="PTHR45832">
    <property type="entry name" value="SERINE/THREONINE-PROTEIN KINASE SAMKA-RELATED-RELATED"/>
    <property type="match status" value="1"/>
</dbReference>
<protein>
    <recommendedName>
        <fullName evidence="5">Protein kinase domain-containing protein</fullName>
    </recommendedName>
</protein>
<dbReference type="PROSITE" id="PS50011">
    <property type="entry name" value="PROTEIN_KINASE_DOM"/>
    <property type="match status" value="1"/>
</dbReference>
<reference evidence="6 7" key="1">
    <citation type="submission" date="2019-03" db="EMBL/GenBank/DDBJ databases">
        <title>Single cell metagenomics reveals metabolic interactions within the superorganism composed of flagellate Streblomastix strix and complex community of Bacteroidetes bacteria on its surface.</title>
        <authorList>
            <person name="Treitli S.C."/>
            <person name="Kolisko M."/>
            <person name="Husnik F."/>
            <person name="Keeling P."/>
            <person name="Hampl V."/>
        </authorList>
    </citation>
    <scope>NUCLEOTIDE SEQUENCE [LARGE SCALE GENOMIC DNA]</scope>
    <source>
        <strain evidence="6">ST1C</strain>
    </source>
</reference>
<dbReference type="Proteomes" id="UP000324800">
    <property type="component" value="Unassembled WGS sequence"/>
</dbReference>
<evidence type="ECO:0000256" key="2">
    <source>
        <dbReference type="ARBA" id="ARBA00022741"/>
    </source>
</evidence>
<dbReference type="GO" id="GO:0005524">
    <property type="term" value="F:ATP binding"/>
    <property type="evidence" value="ECO:0007669"/>
    <property type="project" value="UniProtKB-UniRule"/>
</dbReference>
<name>A0A5J4T813_9EUKA</name>